<evidence type="ECO:0000313" key="2">
    <source>
        <dbReference type="EMBL" id="KAK7013064.1"/>
    </source>
</evidence>
<dbReference type="Proteomes" id="UP001362999">
    <property type="component" value="Unassembled WGS sequence"/>
</dbReference>
<feature type="compositionally biased region" description="Low complexity" evidence="1">
    <location>
        <begin position="380"/>
        <end position="407"/>
    </location>
</feature>
<feature type="compositionally biased region" description="Low complexity" evidence="1">
    <location>
        <begin position="610"/>
        <end position="626"/>
    </location>
</feature>
<feature type="compositionally biased region" description="Acidic residues" evidence="1">
    <location>
        <begin position="157"/>
        <end position="170"/>
    </location>
</feature>
<feature type="region of interest" description="Disordered" evidence="1">
    <location>
        <begin position="154"/>
        <end position="173"/>
    </location>
</feature>
<name>A0AAW0AJ42_9AGAR</name>
<protein>
    <submittedName>
        <fullName evidence="2">Uncharacterized protein</fullName>
    </submittedName>
</protein>
<evidence type="ECO:0000313" key="3">
    <source>
        <dbReference type="Proteomes" id="UP001362999"/>
    </source>
</evidence>
<keyword evidence="3" id="KW-1185">Reference proteome</keyword>
<feature type="compositionally biased region" description="Polar residues" evidence="1">
    <location>
        <begin position="940"/>
        <end position="956"/>
    </location>
</feature>
<feature type="region of interest" description="Disordered" evidence="1">
    <location>
        <begin position="652"/>
        <end position="727"/>
    </location>
</feature>
<feature type="compositionally biased region" description="Pro residues" evidence="1">
    <location>
        <begin position="661"/>
        <end position="670"/>
    </location>
</feature>
<gene>
    <name evidence="2" type="ORF">R3P38DRAFT_3363304</name>
</gene>
<proteinExistence type="predicted"/>
<feature type="region of interest" description="Disordered" evidence="1">
    <location>
        <begin position="739"/>
        <end position="821"/>
    </location>
</feature>
<organism evidence="2 3">
    <name type="scientific">Favolaschia claudopus</name>
    <dbReference type="NCBI Taxonomy" id="2862362"/>
    <lineage>
        <taxon>Eukaryota</taxon>
        <taxon>Fungi</taxon>
        <taxon>Dikarya</taxon>
        <taxon>Basidiomycota</taxon>
        <taxon>Agaricomycotina</taxon>
        <taxon>Agaricomycetes</taxon>
        <taxon>Agaricomycetidae</taxon>
        <taxon>Agaricales</taxon>
        <taxon>Marasmiineae</taxon>
        <taxon>Mycenaceae</taxon>
        <taxon>Favolaschia</taxon>
    </lineage>
</organism>
<feature type="compositionally biased region" description="Low complexity" evidence="1">
    <location>
        <begin position="671"/>
        <end position="700"/>
    </location>
</feature>
<feature type="region of interest" description="Disordered" evidence="1">
    <location>
        <begin position="214"/>
        <end position="239"/>
    </location>
</feature>
<evidence type="ECO:0000256" key="1">
    <source>
        <dbReference type="SAM" id="MobiDB-lite"/>
    </source>
</evidence>
<feature type="region of interest" description="Disordered" evidence="1">
    <location>
        <begin position="609"/>
        <end position="638"/>
    </location>
</feature>
<dbReference type="EMBL" id="JAWWNJ010000061">
    <property type="protein sequence ID" value="KAK7013064.1"/>
    <property type="molecule type" value="Genomic_DNA"/>
</dbReference>
<reference evidence="2 3" key="1">
    <citation type="journal article" date="2024" name="J Genomics">
        <title>Draft genome sequencing and assembly of Favolaschia claudopus CIRM-BRFM 2984 isolated from oak limbs.</title>
        <authorList>
            <person name="Navarro D."/>
            <person name="Drula E."/>
            <person name="Chaduli D."/>
            <person name="Cazenave R."/>
            <person name="Ahrendt S."/>
            <person name="Wang J."/>
            <person name="Lipzen A."/>
            <person name="Daum C."/>
            <person name="Barry K."/>
            <person name="Grigoriev I.V."/>
            <person name="Favel A."/>
            <person name="Rosso M.N."/>
            <person name="Martin F."/>
        </authorList>
    </citation>
    <scope>NUCLEOTIDE SEQUENCE [LARGE SCALE GENOMIC DNA]</scope>
    <source>
        <strain evidence="2 3">CIRM-BRFM 2984</strain>
    </source>
</reference>
<feature type="region of interest" description="Disordered" evidence="1">
    <location>
        <begin position="496"/>
        <end position="531"/>
    </location>
</feature>
<feature type="region of interest" description="Disordered" evidence="1">
    <location>
        <begin position="925"/>
        <end position="959"/>
    </location>
</feature>
<feature type="compositionally biased region" description="Basic residues" evidence="1">
    <location>
        <begin position="357"/>
        <end position="366"/>
    </location>
</feature>
<feature type="compositionally biased region" description="Pro residues" evidence="1">
    <location>
        <begin position="500"/>
        <end position="514"/>
    </location>
</feature>
<feature type="compositionally biased region" description="Low complexity" evidence="1">
    <location>
        <begin position="780"/>
        <end position="790"/>
    </location>
</feature>
<feature type="compositionally biased region" description="Polar residues" evidence="1">
    <location>
        <begin position="714"/>
        <end position="724"/>
    </location>
</feature>
<feature type="region of interest" description="Disordered" evidence="1">
    <location>
        <begin position="886"/>
        <end position="911"/>
    </location>
</feature>
<feature type="compositionally biased region" description="Low complexity" evidence="1">
    <location>
        <begin position="515"/>
        <end position="531"/>
    </location>
</feature>
<accession>A0AAW0AJ42</accession>
<feature type="region of interest" description="Disordered" evidence="1">
    <location>
        <begin position="330"/>
        <end position="433"/>
    </location>
</feature>
<sequence>MAPPYKSTPEEREFLLAYLPDFIKRQAEGKLALFWSVFWKAWFAKFSEHAGLGLPVPGSKDARPLTEAENKLVGEAISTKKAKIVNWFRNNRAKLVSATNGAADTAMAGLLNRILKLGPQKKQRAHQAIEVFQKRNPELIKAALVDAGYDLLNKTGDDDEEDDWTDESDDSPAARLKMNKSDRMRLRTRVVHALWKEVSPEEREAVMEDLAAEKAKAHEKAAAAGAQEGTESPGTPTERQEGIDALETLVAAVHKVIYQATGWVGMTIVGGPNPRLNGELTLKVICFGETPEGNDFEACYPEFNANVLQAFQDFIRLCFSEDDCSFAAMPTTLPSVSDGRAVHRVNPETTEAPTPARAKKKSKSKSKSTASKSKSKPKKAASNAPNTQDNTNAASPPSVDAPAPDLPAEGDVSPPPPSLSSAFRDGGSDMEEDWITHRDDDDMLPFNDFDDIPGPTAHAWPAGMTAPLSPEAANAIGAIERGGTANLATMAIDPQLLDLDPPPLASPSHSPPPTSTSSYPRPKAAYRQPAAAPAPVEVESLVVGPTVNVAGYNFPVTAADAPTATSALVAGTPTVSAAVSMPATPATDATSAFPRSTLFSAFTTRPSPLSSKPWFPTTSTFSPGPTAVTPAPSQPRQTWAARHMLSIIADSDNDKRTAPSSSPPLPPHPTTPSSLSITPGSHASAAAPATVPAVPAESPSTPAPVPVLPRSRPAVQTPTASKKTSVALAPEKEVAAAQAAKVASVKEGVKKARGRPRKSPLTDITNQLIDNAEPTPSSPPSSSTTPATSTEPPPTSSPSTSLPSTSTTTPLSPATQPSIDNLTIDRGTINICVDPGRFGNRYHAKLAAEKAKEEEAAAAAKKNKGWVERVVNGASVVTFNGPASVSAAAPARTSARGRPLKTAKRPDGTDVQAVTKGTRKVVAAEASVPAAGKKRKAVSAPTTTKPSGKSFSNASHTDARHKGNVKIRECLYELGLHQLHKFEWLRASRNRGTPILEAPPSQGMRAAWKARGGGAAGKAAGRCRGAMWISKISPVYQQKICRESGEAVDTGNRVKMRPWWRRNRRAAKSAIWKREASGEQETWWEEAHQQQKRRGGGIERYPQYDRNTQANTYPRRLRGALVDPNIVEKYQGCSPRRSGDPEGRGWPKGSVSAIFRRLWSARQSRKPPGAAGVEEEGGQCGGRRDDGNDGKVTGANNFPFWKSAMRQALDSSVAGSAGERWARVRLQVAGERGHTVGLRHMVVDCGVSACVFDKSQRSAFQLFCSIGGDEGERRGKEGTL</sequence>
<feature type="compositionally biased region" description="Low complexity" evidence="1">
    <location>
        <begin position="797"/>
        <end position="815"/>
    </location>
</feature>
<comment type="caution">
    <text evidence="2">The sequence shown here is derived from an EMBL/GenBank/DDBJ whole genome shotgun (WGS) entry which is preliminary data.</text>
</comment>
<feature type="region of interest" description="Disordered" evidence="1">
    <location>
        <begin position="1162"/>
        <end position="1193"/>
    </location>
</feature>
<dbReference type="AlphaFoldDB" id="A0AAW0AJ42"/>